<protein>
    <submittedName>
        <fullName evidence="6">O-methyltransferase</fullName>
    </submittedName>
</protein>
<comment type="similarity">
    <text evidence="4">Belongs to the class I-like SAM-binding methyltransferase superfamily. Cation-dependent O-methyltransferase family.</text>
</comment>
<dbReference type="AlphaFoldDB" id="A0A1I8A5K3"/>
<dbReference type="Pfam" id="PF01596">
    <property type="entry name" value="Methyltransf_3"/>
    <property type="match status" value="1"/>
</dbReference>
<dbReference type="InterPro" id="IPR002935">
    <property type="entry name" value="SAM_O-MeTrfase"/>
</dbReference>
<dbReference type="WBParaSite" id="L893_g33084.t1">
    <property type="protein sequence ID" value="L893_g33084.t1"/>
    <property type="gene ID" value="L893_g33084"/>
</dbReference>
<dbReference type="GO" id="GO:0008171">
    <property type="term" value="F:O-methyltransferase activity"/>
    <property type="evidence" value="ECO:0007669"/>
    <property type="project" value="InterPro"/>
</dbReference>
<dbReference type="InterPro" id="IPR050362">
    <property type="entry name" value="Cation-dep_OMT"/>
</dbReference>
<name>A0A1I8A5K3_9BILA</name>
<dbReference type="Proteomes" id="UP000095287">
    <property type="component" value="Unplaced"/>
</dbReference>
<dbReference type="PANTHER" id="PTHR10509:SF33">
    <property type="entry name" value="CATECHOL-O-METHYLTRANSFERASE FAMILY"/>
    <property type="match status" value="1"/>
</dbReference>
<evidence type="ECO:0000313" key="6">
    <source>
        <dbReference type="WBParaSite" id="L893_g33084.t1"/>
    </source>
</evidence>
<evidence type="ECO:0000313" key="5">
    <source>
        <dbReference type="Proteomes" id="UP000095287"/>
    </source>
</evidence>
<evidence type="ECO:0000256" key="3">
    <source>
        <dbReference type="ARBA" id="ARBA00022691"/>
    </source>
</evidence>
<dbReference type="GO" id="GO:0008757">
    <property type="term" value="F:S-adenosylmethionine-dependent methyltransferase activity"/>
    <property type="evidence" value="ECO:0007669"/>
    <property type="project" value="TreeGrafter"/>
</dbReference>
<evidence type="ECO:0000256" key="1">
    <source>
        <dbReference type="ARBA" id="ARBA00022603"/>
    </source>
</evidence>
<keyword evidence="3" id="KW-0949">S-adenosyl-L-methionine</keyword>
<dbReference type="Gene3D" id="3.40.50.150">
    <property type="entry name" value="Vaccinia Virus protein VP39"/>
    <property type="match status" value="1"/>
</dbReference>
<accession>A0A1I8A5K3</accession>
<keyword evidence="5" id="KW-1185">Reference proteome</keyword>
<evidence type="ECO:0000256" key="4">
    <source>
        <dbReference type="ARBA" id="ARBA00023453"/>
    </source>
</evidence>
<keyword evidence="1" id="KW-0489">Methyltransferase</keyword>
<dbReference type="SUPFAM" id="SSF53335">
    <property type="entry name" value="S-adenosyl-L-methionine-dependent methyltransferases"/>
    <property type="match status" value="1"/>
</dbReference>
<reference evidence="6" key="1">
    <citation type="submission" date="2016-11" db="UniProtKB">
        <authorList>
            <consortium name="WormBaseParasite"/>
        </authorList>
    </citation>
    <scope>IDENTIFICATION</scope>
</reference>
<evidence type="ECO:0000256" key="2">
    <source>
        <dbReference type="ARBA" id="ARBA00022679"/>
    </source>
</evidence>
<keyword evidence="2" id="KW-0808">Transferase</keyword>
<dbReference type="PANTHER" id="PTHR10509">
    <property type="entry name" value="O-METHYLTRANSFERASE-RELATED"/>
    <property type="match status" value="1"/>
</dbReference>
<proteinExistence type="inferred from homology"/>
<dbReference type="GO" id="GO:0032259">
    <property type="term" value="P:methylation"/>
    <property type="evidence" value="ECO:0007669"/>
    <property type="project" value="UniProtKB-KW"/>
</dbReference>
<dbReference type="InterPro" id="IPR029063">
    <property type="entry name" value="SAM-dependent_MTases_sf"/>
</dbReference>
<sequence>MFLKETRTALHASQSLWKKSATPEVVQLFVNLLHLQRPTRSLVAGVFTGLSLLGTAAITDTRGIVIGLEYPQYAHHWESVGMKHALKAGIMNRIQVRSVEAVNRAMQKLAVSEPNAFDFIFLNDAKQQNYIDDYEHSVRLLRSGGLLLISDALAEGSVLSGPDYVTPETRIVQSMNIKIKSDSRVAASLLPFSGGTWLVVKK</sequence>
<organism evidence="5 6">
    <name type="scientific">Steinernema glaseri</name>
    <dbReference type="NCBI Taxonomy" id="37863"/>
    <lineage>
        <taxon>Eukaryota</taxon>
        <taxon>Metazoa</taxon>
        <taxon>Ecdysozoa</taxon>
        <taxon>Nematoda</taxon>
        <taxon>Chromadorea</taxon>
        <taxon>Rhabditida</taxon>
        <taxon>Tylenchina</taxon>
        <taxon>Panagrolaimomorpha</taxon>
        <taxon>Strongyloidoidea</taxon>
        <taxon>Steinernematidae</taxon>
        <taxon>Steinernema</taxon>
    </lineage>
</organism>
<dbReference type="PROSITE" id="PS51682">
    <property type="entry name" value="SAM_OMT_I"/>
    <property type="match status" value="1"/>
</dbReference>